<evidence type="ECO:0000313" key="2">
    <source>
        <dbReference type="Proteomes" id="UP000193900"/>
    </source>
</evidence>
<gene>
    <name evidence="1" type="ORF">ROA7023_02030</name>
</gene>
<reference evidence="1 2" key="1">
    <citation type="submission" date="2017-03" db="EMBL/GenBank/DDBJ databases">
        <authorList>
            <person name="Afonso C.L."/>
            <person name="Miller P.J."/>
            <person name="Scott M.A."/>
            <person name="Spackman E."/>
            <person name="Goraichik I."/>
            <person name="Dimitrov K.M."/>
            <person name="Suarez D.L."/>
            <person name="Swayne D.E."/>
        </authorList>
    </citation>
    <scope>NUCLEOTIDE SEQUENCE [LARGE SCALE GENOMIC DNA]</scope>
    <source>
        <strain evidence="1 2">CECT 7023</strain>
    </source>
</reference>
<proteinExistence type="predicted"/>
<keyword evidence="2" id="KW-1185">Reference proteome</keyword>
<name>A0A1Y5SY23_9RHOB</name>
<dbReference type="EMBL" id="FWFZ01000008">
    <property type="protein sequence ID" value="SLN47751.1"/>
    <property type="molecule type" value="Genomic_DNA"/>
</dbReference>
<protein>
    <submittedName>
        <fullName evidence="1">Uncharacterized protein</fullName>
    </submittedName>
</protein>
<dbReference type="AlphaFoldDB" id="A0A1Y5SY23"/>
<organism evidence="1 2">
    <name type="scientific">Roseisalinus antarcticus</name>
    <dbReference type="NCBI Taxonomy" id="254357"/>
    <lineage>
        <taxon>Bacteria</taxon>
        <taxon>Pseudomonadati</taxon>
        <taxon>Pseudomonadota</taxon>
        <taxon>Alphaproteobacteria</taxon>
        <taxon>Rhodobacterales</taxon>
        <taxon>Roseobacteraceae</taxon>
        <taxon>Roseisalinus</taxon>
    </lineage>
</organism>
<sequence>MGAEKAGICTDGRRDTGAAVMPSAQFCLTVCDTIRTAQHKRGRTNTGDHR</sequence>
<evidence type="ECO:0000313" key="1">
    <source>
        <dbReference type="EMBL" id="SLN47751.1"/>
    </source>
</evidence>
<dbReference type="Proteomes" id="UP000193900">
    <property type="component" value="Unassembled WGS sequence"/>
</dbReference>
<accession>A0A1Y5SY23</accession>